<organism evidence="11 12">
    <name type="scientific">Anabaenopsis circularis NIES-21</name>
    <dbReference type="NCBI Taxonomy" id="1085406"/>
    <lineage>
        <taxon>Bacteria</taxon>
        <taxon>Bacillati</taxon>
        <taxon>Cyanobacteriota</taxon>
        <taxon>Cyanophyceae</taxon>
        <taxon>Nostocales</taxon>
        <taxon>Nodulariaceae</taxon>
        <taxon>Anabaenopsis</taxon>
    </lineage>
</organism>
<comment type="similarity">
    <text evidence="1">Belongs to the CpsD/CapB family.</text>
</comment>
<dbReference type="CDD" id="cd05387">
    <property type="entry name" value="BY-kinase"/>
    <property type="match status" value="1"/>
</dbReference>
<dbReference type="InterPro" id="IPR005702">
    <property type="entry name" value="Wzc-like_C"/>
</dbReference>
<dbReference type="OrthoDB" id="580971at2"/>
<keyword evidence="7" id="KW-0829">Tyrosine-protein kinase</keyword>
<proteinExistence type="inferred from homology"/>
<protein>
    <recommendedName>
        <fullName evidence="2">non-specific protein-tyrosine kinase</fullName>
        <ecNumber evidence="2">2.7.10.2</ecNumber>
    </recommendedName>
</protein>
<evidence type="ECO:0000313" key="12">
    <source>
        <dbReference type="Proteomes" id="UP000218287"/>
    </source>
</evidence>
<name>A0A1Z4GN58_9CYAN</name>
<keyword evidence="9" id="KW-0175">Coiled coil</keyword>
<dbReference type="PANTHER" id="PTHR32309">
    <property type="entry name" value="TYROSINE-PROTEIN KINASE"/>
    <property type="match status" value="1"/>
</dbReference>
<dbReference type="InterPro" id="IPR027417">
    <property type="entry name" value="P-loop_NTPase"/>
</dbReference>
<evidence type="ECO:0000256" key="4">
    <source>
        <dbReference type="ARBA" id="ARBA00022741"/>
    </source>
</evidence>
<evidence type="ECO:0000313" key="11">
    <source>
        <dbReference type="EMBL" id="BAY18961.1"/>
    </source>
</evidence>
<dbReference type="SUPFAM" id="SSF52540">
    <property type="entry name" value="P-loop containing nucleoside triphosphate hydrolases"/>
    <property type="match status" value="1"/>
</dbReference>
<evidence type="ECO:0000259" key="10">
    <source>
        <dbReference type="Pfam" id="PF13614"/>
    </source>
</evidence>
<keyword evidence="5" id="KW-0418">Kinase</keyword>
<reference evidence="11 12" key="1">
    <citation type="submission" date="2017-06" db="EMBL/GenBank/DDBJ databases">
        <title>Genome sequencing of cyanobaciteial culture collection at National Institute for Environmental Studies (NIES).</title>
        <authorList>
            <person name="Hirose Y."/>
            <person name="Shimura Y."/>
            <person name="Fujisawa T."/>
            <person name="Nakamura Y."/>
            <person name="Kawachi M."/>
        </authorList>
    </citation>
    <scope>NUCLEOTIDE SEQUENCE [LARGE SCALE GENOMIC DNA]</scope>
    <source>
        <strain evidence="11 12">NIES-21</strain>
    </source>
</reference>
<feature type="domain" description="AAA" evidence="10">
    <location>
        <begin position="527"/>
        <end position="679"/>
    </location>
</feature>
<dbReference type="InterPro" id="IPR050445">
    <property type="entry name" value="Bact_polysacc_biosynth/exp"/>
</dbReference>
<evidence type="ECO:0000256" key="2">
    <source>
        <dbReference type="ARBA" id="ARBA00011903"/>
    </source>
</evidence>
<sequence length="739" mass="82049">MLKSEKHPYLSQAKSAQFNNNDDDELHVGQIFAILRRRLLLISGITALVATVAVLKAETDPPVYLGSFDILTRQVTGETKVIASVPQTISDEDATPRVVASSNKGDGGGNTTIQVLRSPRVLDPIVEKLKTKYPYITYNSLASGLSIGSQSPDILTVQYTHPDPKLVSDVSKLLADAYLAYSLQERQLDVDQAIEFVDKQRKPIEARVKYWQNQLRNLQVENNLIDPTQRAQELAGQLAGLRQQRIENRLQLEQLVARYQDLQRELAQSRGERAGNSLLSENGRYQRILDQIQAVDIEIAQKSAIYSEENPAMQTLRERKAYLLPLLAGEEMRLQKELQSQIRSVSARDQFLYDKIKNLNNDVRYLATLSRDYSNIQQQLGIANGSLTQFTTKQQALEIEKAQKQQPWRLLDPKLATVNKPSAISNNAKLNLAIGGVLGLVLGIGAALIVDKLSNIFYTVQELKNSTKLPLLGIVPLRKELEAAPQSNLSRGLQQTNRASFFEIFRSLYTNIMLLGSDDPIRSLVISSAGQGDGKSTVAVHLAQAAAAMGQRVLLVDSNLRCPTLHQRLGILNVQGLTDVIAQDLDWENVIERSPIEDNLFVMTAGPTPPDSVRLLASKKMQDLMDELQSSFDLVIYDTPPLLGFADAYLLASNTNGIVMVAGLGHLKRTALQQVLEEIQISGTPLLGMIANKSKDSTPVSHNYYQQYYKNSGSAEIVEVETENSDDQANSVFRGIRRR</sequence>
<comment type="catalytic activity">
    <reaction evidence="8">
        <text>L-tyrosyl-[protein] + ATP = O-phospho-L-tyrosyl-[protein] + ADP + H(+)</text>
        <dbReference type="Rhea" id="RHEA:10596"/>
        <dbReference type="Rhea" id="RHEA-COMP:10136"/>
        <dbReference type="Rhea" id="RHEA-COMP:20101"/>
        <dbReference type="ChEBI" id="CHEBI:15378"/>
        <dbReference type="ChEBI" id="CHEBI:30616"/>
        <dbReference type="ChEBI" id="CHEBI:46858"/>
        <dbReference type="ChEBI" id="CHEBI:61978"/>
        <dbReference type="ChEBI" id="CHEBI:456216"/>
        <dbReference type="EC" id="2.7.10.2"/>
    </reaction>
</comment>
<keyword evidence="6" id="KW-0067">ATP-binding</keyword>
<dbReference type="InterPro" id="IPR025669">
    <property type="entry name" value="AAA_dom"/>
</dbReference>
<gene>
    <name evidence="11" type="ORF">NIES21_48190</name>
</gene>
<keyword evidence="12" id="KW-1185">Reference proteome</keyword>
<dbReference type="EC" id="2.7.10.2" evidence="2"/>
<dbReference type="PANTHER" id="PTHR32309:SF13">
    <property type="entry name" value="FERRIC ENTEROBACTIN TRANSPORT PROTEIN FEPE"/>
    <property type="match status" value="1"/>
</dbReference>
<evidence type="ECO:0000256" key="3">
    <source>
        <dbReference type="ARBA" id="ARBA00022679"/>
    </source>
</evidence>
<keyword evidence="4" id="KW-0547">Nucleotide-binding</keyword>
<dbReference type="AlphaFoldDB" id="A0A1Z4GN58"/>
<dbReference type="Pfam" id="PF13614">
    <property type="entry name" value="AAA_31"/>
    <property type="match status" value="1"/>
</dbReference>
<evidence type="ECO:0000256" key="9">
    <source>
        <dbReference type="SAM" id="Coils"/>
    </source>
</evidence>
<dbReference type="GO" id="GO:0005886">
    <property type="term" value="C:plasma membrane"/>
    <property type="evidence" value="ECO:0007669"/>
    <property type="project" value="TreeGrafter"/>
</dbReference>
<dbReference type="Gene3D" id="3.40.50.300">
    <property type="entry name" value="P-loop containing nucleotide triphosphate hydrolases"/>
    <property type="match status" value="1"/>
</dbReference>
<accession>A0A1Z4GN58</accession>
<evidence type="ECO:0000256" key="6">
    <source>
        <dbReference type="ARBA" id="ARBA00022840"/>
    </source>
</evidence>
<dbReference type="NCBIfam" id="TIGR01007">
    <property type="entry name" value="eps_fam"/>
    <property type="match status" value="1"/>
</dbReference>
<evidence type="ECO:0000256" key="1">
    <source>
        <dbReference type="ARBA" id="ARBA00007316"/>
    </source>
</evidence>
<dbReference type="Proteomes" id="UP000218287">
    <property type="component" value="Chromosome"/>
</dbReference>
<dbReference type="GO" id="GO:0004715">
    <property type="term" value="F:non-membrane spanning protein tyrosine kinase activity"/>
    <property type="evidence" value="ECO:0007669"/>
    <property type="project" value="UniProtKB-EC"/>
</dbReference>
<evidence type="ECO:0000256" key="7">
    <source>
        <dbReference type="ARBA" id="ARBA00023137"/>
    </source>
</evidence>
<evidence type="ECO:0000256" key="5">
    <source>
        <dbReference type="ARBA" id="ARBA00022777"/>
    </source>
</evidence>
<feature type="coiled-coil region" evidence="9">
    <location>
        <begin position="245"/>
        <end position="272"/>
    </location>
</feature>
<evidence type="ECO:0000256" key="8">
    <source>
        <dbReference type="ARBA" id="ARBA00051245"/>
    </source>
</evidence>
<keyword evidence="3" id="KW-0808">Transferase</keyword>
<dbReference type="EMBL" id="AP018174">
    <property type="protein sequence ID" value="BAY18961.1"/>
    <property type="molecule type" value="Genomic_DNA"/>
</dbReference>
<dbReference type="GO" id="GO:0005524">
    <property type="term" value="F:ATP binding"/>
    <property type="evidence" value="ECO:0007669"/>
    <property type="project" value="UniProtKB-KW"/>
</dbReference>